<keyword evidence="2" id="KW-1185">Reference proteome</keyword>
<reference evidence="1" key="2">
    <citation type="submission" date="2015-03" db="UniProtKB">
        <authorList>
            <consortium name="EnsemblPlants"/>
        </authorList>
    </citation>
    <scope>IDENTIFICATION</scope>
</reference>
<name>A0A0D3ENK2_9ORYZ</name>
<dbReference type="Gramene" id="OBART01G14860.1">
    <property type="protein sequence ID" value="OBART01G14860.1"/>
    <property type="gene ID" value="OBART01G14860"/>
</dbReference>
<dbReference type="PaxDb" id="65489-OBART01G14860.1"/>
<dbReference type="HOGENOM" id="CLU_118290_0_0_1"/>
<evidence type="ECO:0000313" key="2">
    <source>
        <dbReference type="Proteomes" id="UP000026960"/>
    </source>
</evidence>
<organism evidence="1">
    <name type="scientific">Oryza barthii</name>
    <dbReference type="NCBI Taxonomy" id="65489"/>
    <lineage>
        <taxon>Eukaryota</taxon>
        <taxon>Viridiplantae</taxon>
        <taxon>Streptophyta</taxon>
        <taxon>Embryophyta</taxon>
        <taxon>Tracheophyta</taxon>
        <taxon>Spermatophyta</taxon>
        <taxon>Magnoliopsida</taxon>
        <taxon>Liliopsida</taxon>
        <taxon>Poales</taxon>
        <taxon>Poaceae</taxon>
        <taxon>BOP clade</taxon>
        <taxon>Oryzoideae</taxon>
        <taxon>Oryzeae</taxon>
        <taxon>Oryzinae</taxon>
        <taxon>Oryza</taxon>
    </lineage>
</organism>
<evidence type="ECO:0000313" key="1">
    <source>
        <dbReference type="EnsemblPlants" id="OBART01G14860.1"/>
    </source>
</evidence>
<reference evidence="1" key="1">
    <citation type="journal article" date="2009" name="Rice">
        <title>De Novo Next Generation Sequencing of Plant Genomes.</title>
        <authorList>
            <person name="Rounsley S."/>
            <person name="Marri P.R."/>
            <person name="Yu Y."/>
            <person name="He R."/>
            <person name="Sisneros N."/>
            <person name="Goicoechea J.L."/>
            <person name="Lee S.J."/>
            <person name="Angelova A."/>
            <person name="Kudrna D."/>
            <person name="Luo M."/>
            <person name="Affourtit J."/>
            <person name="Desany B."/>
            <person name="Knight J."/>
            <person name="Niazi F."/>
            <person name="Egholm M."/>
            <person name="Wing R.A."/>
        </authorList>
    </citation>
    <scope>NUCLEOTIDE SEQUENCE [LARGE SCALE GENOMIC DNA]</scope>
    <source>
        <strain evidence="1">cv. IRGC 105608</strain>
    </source>
</reference>
<protein>
    <submittedName>
        <fullName evidence="1">Uncharacterized protein</fullName>
    </submittedName>
</protein>
<sequence>MHEMELQRRAASAAHPFPLFFSSDSLPFPAVQRRWSRQLYVHEAGGEGGSVGGGDEDAAVEALARAQPILVKLGLTMNAKWPHSWKSTPAVQLPMSLSYKCSSSPQHHTASEALAFQPFLPM</sequence>
<dbReference type="Proteomes" id="UP000026960">
    <property type="component" value="Chromosome 1"/>
</dbReference>
<proteinExistence type="predicted"/>
<accession>A0A0D3ENK2</accession>
<dbReference type="EnsemblPlants" id="OBART01G14860.1">
    <property type="protein sequence ID" value="OBART01G14860.1"/>
    <property type="gene ID" value="OBART01G14860"/>
</dbReference>
<dbReference type="AlphaFoldDB" id="A0A0D3ENK2"/>